<dbReference type="Proteomes" id="UP000827872">
    <property type="component" value="Linkage Group LG06"/>
</dbReference>
<sequence length="139" mass="15423">MHPLDRPEQRGPPALKKTRPPRRVVDFSIHSILATEGPEGGKENQQEPSEGAAEWGGTPQGYAWVRCTRFKPPAVQKVKRGGNSRPTSRSPRVPFSATQLGTLESSFQQTRYLSTGQVRDVALLLGLTENREGESIRYI</sequence>
<protein>
    <submittedName>
        <fullName evidence="1">Uncharacterized protein</fullName>
    </submittedName>
</protein>
<gene>
    <name evidence="1" type="ORF">K3G42_029719</name>
</gene>
<evidence type="ECO:0000313" key="2">
    <source>
        <dbReference type="Proteomes" id="UP000827872"/>
    </source>
</evidence>
<proteinExistence type="predicted"/>
<organism evidence="1 2">
    <name type="scientific">Sphaerodactylus townsendi</name>
    <dbReference type="NCBI Taxonomy" id="933632"/>
    <lineage>
        <taxon>Eukaryota</taxon>
        <taxon>Metazoa</taxon>
        <taxon>Chordata</taxon>
        <taxon>Craniata</taxon>
        <taxon>Vertebrata</taxon>
        <taxon>Euteleostomi</taxon>
        <taxon>Lepidosauria</taxon>
        <taxon>Squamata</taxon>
        <taxon>Bifurcata</taxon>
        <taxon>Gekkota</taxon>
        <taxon>Sphaerodactylidae</taxon>
        <taxon>Sphaerodactylus</taxon>
    </lineage>
</organism>
<accession>A0ACB8FTT5</accession>
<evidence type="ECO:0000313" key="1">
    <source>
        <dbReference type="EMBL" id="KAH8008474.1"/>
    </source>
</evidence>
<name>A0ACB8FTT5_9SAUR</name>
<keyword evidence="2" id="KW-1185">Reference proteome</keyword>
<comment type="caution">
    <text evidence="1">The sequence shown here is derived from an EMBL/GenBank/DDBJ whole genome shotgun (WGS) entry which is preliminary data.</text>
</comment>
<reference evidence="1" key="1">
    <citation type="submission" date="2021-08" db="EMBL/GenBank/DDBJ databases">
        <title>The first chromosome-level gecko genome reveals the dynamic sex chromosomes of Neotropical dwarf geckos (Sphaerodactylidae: Sphaerodactylus).</title>
        <authorList>
            <person name="Pinto B.J."/>
            <person name="Keating S.E."/>
            <person name="Gamble T."/>
        </authorList>
    </citation>
    <scope>NUCLEOTIDE SEQUENCE</scope>
    <source>
        <strain evidence="1">TG3544</strain>
    </source>
</reference>
<dbReference type="EMBL" id="CM037619">
    <property type="protein sequence ID" value="KAH8008474.1"/>
    <property type="molecule type" value="Genomic_DNA"/>
</dbReference>